<dbReference type="PROSITE" id="PS01327">
    <property type="entry name" value="MSCL"/>
    <property type="match status" value="1"/>
</dbReference>
<dbReference type="Pfam" id="PF01741">
    <property type="entry name" value="MscL"/>
    <property type="match status" value="1"/>
</dbReference>
<evidence type="ECO:0000256" key="3">
    <source>
        <dbReference type="ARBA" id="ARBA00022448"/>
    </source>
</evidence>
<dbReference type="PANTHER" id="PTHR30266:SF2">
    <property type="entry name" value="LARGE-CONDUCTANCE MECHANOSENSITIVE CHANNEL"/>
    <property type="match status" value="1"/>
</dbReference>
<dbReference type="Proteomes" id="UP000644875">
    <property type="component" value="Unassembled WGS sequence"/>
</dbReference>
<dbReference type="AlphaFoldDB" id="A0A934UDB5"/>
<evidence type="ECO:0000313" key="11">
    <source>
        <dbReference type="EMBL" id="MBJ8349636.1"/>
    </source>
</evidence>
<dbReference type="InterPro" id="IPR037673">
    <property type="entry name" value="MSC/AndL"/>
</dbReference>
<evidence type="ECO:0000256" key="2">
    <source>
        <dbReference type="ARBA" id="ARBA00007254"/>
    </source>
</evidence>
<evidence type="ECO:0000256" key="8">
    <source>
        <dbReference type="ARBA" id="ARBA00023136"/>
    </source>
</evidence>
<accession>A0A934UDB5</accession>
<comment type="similarity">
    <text evidence="2 10">Belongs to the MscL family.</text>
</comment>
<dbReference type="GO" id="GO:0008381">
    <property type="term" value="F:mechanosensitive monoatomic ion channel activity"/>
    <property type="evidence" value="ECO:0007669"/>
    <property type="project" value="UniProtKB-UniRule"/>
</dbReference>
<dbReference type="InterPro" id="IPR001185">
    <property type="entry name" value="MS_channel"/>
</dbReference>
<reference evidence="11 12" key="1">
    <citation type="journal article" date="2021" name="Int. J. Syst. Evol. Microbiol.">
        <title>Streptococcus vicugnae sp. nov., isolated from faeces of alpacas (Vicugna pacos) and cattle (Bos taurus), Streptococcus zalophi sp. nov., and Streptococcus pacificus sp. nov., isolated from respiratory tract of California sea lions (Zalophus californianus).</title>
        <authorList>
            <person name="Volokhov D.V."/>
            <person name="Zagorodnyaya T.A."/>
            <person name="Shen Z."/>
            <person name="Blom J."/>
            <person name="Furtak V.A."/>
            <person name="Eisenberg T."/>
            <person name="Fan P."/>
            <person name="Jeong K.C."/>
            <person name="Gao Y."/>
            <person name="Zhang S."/>
            <person name="Amselle M."/>
        </authorList>
    </citation>
    <scope>NUCLEOTIDE SEQUENCE [LARGE SCALE GENOMIC DNA]</scope>
    <source>
        <strain evidence="12">CSL7508-lung</strain>
    </source>
</reference>
<evidence type="ECO:0000256" key="7">
    <source>
        <dbReference type="ARBA" id="ARBA00023065"/>
    </source>
</evidence>
<evidence type="ECO:0000256" key="9">
    <source>
        <dbReference type="ARBA" id="ARBA00023303"/>
    </source>
</evidence>
<dbReference type="SUPFAM" id="SSF81330">
    <property type="entry name" value="Gated mechanosensitive channel"/>
    <property type="match status" value="1"/>
</dbReference>
<dbReference type="Gene3D" id="1.10.1200.120">
    <property type="entry name" value="Large-conductance mechanosensitive channel, MscL, domain 1"/>
    <property type="match status" value="1"/>
</dbReference>
<dbReference type="RefSeq" id="WP_199567562.1">
    <property type="nucleotide sequence ID" value="NZ_JAENBP010000003.1"/>
</dbReference>
<name>A0A934UDB5_9STRE</name>
<keyword evidence="6 10" id="KW-1133">Transmembrane helix</keyword>
<evidence type="ECO:0000256" key="5">
    <source>
        <dbReference type="ARBA" id="ARBA00022692"/>
    </source>
</evidence>
<dbReference type="HAMAP" id="MF_00115">
    <property type="entry name" value="MscL"/>
    <property type="match status" value="1"/>
</dbReference>
<evidence type="ECO:0000256" key="6">
    <source>
        <dbReference type="ARBA" id="ARBA00022989"/>
    </source>
</evidence>
<evidence type="ECO:0000256" key="1">
    <source>
        <dbReference type="ARBA" id="ARBA00004651"/>
    </source>
</evidence>
<gene>
    <name evidence="10 11" type="primary">mscL</name>
    <name evidence="11" type="ORF">JHK64_03185</name>
</gene>
<organism evidence="11 12">
    <name type="scientific">Streptococcus zalophi</name>
    <dbReference type="NCBI Taxonomy" id="640031"/>
    <lineage>
        <taxon>Bacteria</taxon>
        <taxon>Bacillati</taxon>
        <taxon>Bacillota</taxon>
        <taxon>Bacilli</taxon>
        <taxon>Lactobacillales</taxon>
        <taxon>Streptococcaceae</taxon>
        <taxon>Streptococcus</taxon>
    </lineage>
</organism>
<protein>
    <recommendedName>
        <fullName evidence="10">Large-conductance mechanosensitive channel</fullName>
    </recommendedName>
</protein>
<comment type="caution">
    <text evidence="11">The sequence shown here is derived from an EMBL/GenBank/DDBJ whole genome shotgun (WGS) entry which is preliminary data.</text>
</comment>
<feature type="transmembrane region" description="Helical" evidence="10">
    <location>
        <begin position="55"/>
        <end position="83"/>
    </location>
</feature>
<keyword evidence="3 10" id="KW-0813">Transport</keyword>
<keyword evidence="7 10" id="KW-0406">Ion transport</keyword>
<keyword evidence="8 10" id="KW-0472">Membrane</keyword>
<dbReference type="EMBL" id="JAENBP010000003">
    <property type="protein sequence ID" value="MBJ8349636.1"/>
    <property type="molecule type" value="Genomic_DNA"/>
</dbReference>
<dbReference type="InterPro" id="IPR019823">
    <property type="entry name" value="Mechanosensitive_channel_CS"/>
</dbReference>
<dbReference type="InterPro" id="IPR036019">
    <property type="entry name" value="MscL_channel"/>
</dbReference>
<proteinExistence type="inferred from homology"/>
<dbReference type="NCBIfam" id="TIGR00220">
    <property type="entry name" value="mscL"/>
    <property type="match status" value="1"/>
</dbReference>
<keyword evidence="12" id="KW-1185">Reference proteome</keyword>
<dbReference type="GO" id="GO:0005886">
    <property type="term" value="C:plasma membrane"/>
    <property type="evidence" value="ECO:0007669"/>
    <property type="project" value="UniProtKB-SubCell"/>
</dbReference>
<keyword evidence="9 10" id="KW-0407">Ion channel</keyword>
<comment type="subcellular location">
    <subcellularLocation>
        <location evidence="1 10">Cell membrane</location>
        <topology evidence="1 10">Multi-pass membrane protein</topology>
    </subcellularLocation>
</comment>
<comment type="function">
    <text evidence="10">Channel that opens in response to stretch forces in the membrane lipid bilayer. May participate in the regulation of osmotic pressure changes within the cell.</text>
</comment>
<keyword evidence="5 10" id="KW-0812">Transmembrane</keyword>
<comment type="subunit">
    <text evidence="10">Homopentamer.</text>
</comment>
<keyword evidence="4 10" id="KW-1003">Cell membrane</keyword>
<feature type="transmembrane region" description="Helical" evidence="10">
    <location>
        <begin position="12"/>
        <end position="35"/>
    </location>
</feature>
<dbReference type="PANTHER" id="PTHR30266">
    <property type="entry name" value="MECHANOSENSITIVE CHANNEL MSCL"/>
    <property type="match status" value="1"/>
</dbReference>
<evidence type="ECO:0000256" key="4">
    <source>
        <dbReference type="ARBA" id="ARBA00022475"/>
    </source>
</evidence>
<sequence>MIKDLKNFLFKGNVLDLAVAVIIGGAFGAVITSLVEDVITPIIGMILGQPDFSSIKIGSIAIGNFINAVVSFLIIGTVLFFIVKAAERAMTVGKTNETVEEEPVGPTQEELLIEIRDLLAKK</sequence>
<evidence type="ECO:0000313" key="12">
    <source>
        <dbReference type="Proteomes" id="UP000644875"/>
    </source>
</evidence>
<evidence type="ECO:0000256" key="10">
    <source>
        <dbReference type="HAMAP-Rule" id="MF_00115"/>
    </source>
</evidence>